<dbReference type="SMART" id="SM00079">
    <property type="entry name" value="PBPe"/>
    <property type="match status" value="1"/>
</dbReference>
<evidence type="ECO:0000256" key="5">
    <source>
        <dbReference type="SAM" id="SignalP"/>
    </source>
</evidence>
<dbReference type="InterPro" id="IPR001638">
    <property type="entry name" value="Solute-binding_3/MltF_N"/>
</dbReference>
<name>A0ABV2K6C6_SPOPS</name>
<comment type="caution">
    <text evidence="8">The sequence shown here is derived from an EMBL/GenBank/DDBJ whole genome shotgun (WGS) entry which is preliminary data.</text>
</comment>
<protein>
    <submittedName>
        <fullName evidence="8">Polar amino acid transport system substrate-binding protein</fullName>
    </submittedName>
</protein>
<dbReference type="SMART" id="SM00062">
    <property type="entry name" value="PBPb"/>
    <property type="match status" value="1"/>
</dbReference>
<proteinExistence type="inferred from homology"/>
<accession>A0ABV2K6C6</accession>
<dbReference type="InterPro" id="IPR001320">
    <property type="entry name" value="Iontro_rcpt_C"/>
</dbReference>
<evidence type="ECO:0000256" key="4">
    <source>
        <dbReference type="RuleBase" id="RU003744"/>
    </source>
</evidence>
<dbReference type="SUPFAM" id="SSF53850">
    <property type="entry name" value="Periplasmic binding protein-like II"/>
    <property type="match status" value="1"/>
</dbReference>
<feature type="domain" description="Solute-binding protein family 3/N-terminal" evidence="6">
    <location>
        <begin position="39"/>
        <end position="261"/>
    </location>
</feature>
<evidence type="ECO:0000259" key="6">
    <source>
        <dbReference type="SMART" id="SM00062"/>
    </source>
</evidence>
<dbReference type="InterPro" id="IPR018313">
    <property type="entry name" value="SBP_3_CS"/>
</dbReference>
<keyword evidence="9" id="KW-1185">Reference proteome</keyword>
<dbReference type="PROSITE" id="PS01039">
    <property type="entry name" value="SBP_BACTERIAL_3"/>
    <property type="match status" value="1"/>
</dbReference>
<evidence type="ECO:0000259" key="7">
    <source>
        <dbReference type="SMART" id="SM00079"/>
    </source>
</evidence>
<feature type="chain" id="PRO_5046121930" evidence="5">
    <location>
        <begin position="21"/>
        <end position="261"/>
    </location>
</feature>
<comment type="similarity">
    <text evidence="2 4">Belongs to the bacterial solute-binding protein 3 family.</text>
</comment>
<dbReference type="Gene3D" id="3.40.190.10">
    <property type="entry name" value="Periplasmic binding protein-like II"/>
    <property type="match status" value="2"/>
</dbReference>
<dbReference type="EMBL" id="JBEPME010000002">
    <property type="protein sequence ID" value="MET3656636.1"/>
    <property type="molecule type" value="Genomic_DNA"/>
</dbReference>
<dbReference type="Pfam" id="PF00497">
    <property type="entry name" value="SBP_bac_3"/>
    <property type="match status" value="1"/>
</dbReference>
<dbReference type="PANTHER" id="PTHR35936">
    <property type="entry name" value="MEMBRANE-BOUND LYTIC MUREIN TRANSGLYCOSYLASE F"/>
    <property type="match status" value="1"/>
</dbReference>
<gene>
    <name evidence="8" type="ORF">ABIC55_001723</name>
</gene>
<evidence type="ECO:0000313" key="9">
    <source>
        <dbReference type="Proteomes" id="UP001549104"/>
    </source>
</evidence>
<reference evidence="8 9" key="1">
    <citation type="submission" date="2024-06" db="EMBL/GenBank/DDBJ databases">
        <title>Sorghum-associated microbial communities from plants grown in Nebraska, USA.</title>
        <authorList>
            <person name="Schachtman D."/>
        </authorList>
    </citation>
    <scope>NUCLEOTIDE SEQUENCE [LARGE SCALE GENOMIC DNA]</scope>
    <source>
        <strain evidence="8 9">1288</strain>
    </source>
</reference>
<evidence type="ECO:0000256" key="3">
    <source>
        <dbReference type="ARBA" id="ARBA00022729"/>
    </source>
</evidence>
<feature type="domain" description="Ionotropic glutamate receptor C-terminal" evidence="7">
    <location>
        <begin position="39"/>
        <end position="261"/>
    </location>
</feature>
<evidence type="ECO:0000313" key="8">
    <source>
        <dbReference type="EMBL" id="MET3656636.1"/>
    </source>
</evidence>
<dbReference type="RefSeq" id="WP_354312872.1">
    <property type="nucleotide sequence ID" value="NZ_CP185279.1"/>
</dbReference>
<evidence type="ECO:0000256" key="1">
    <source>
        <dbReference type="ARBA" id="ARBA00004196"/>
    </source>
</evidence>
<feature type="signal peptide" evidence="5">
    <location>
        <begin position="1"/>
        <end position="20"/>
    </location>
</feature>
<evidence type="ECO:0000256" key="2">
    <source>
        <dbReference type="ARBA" id="ARBA00010333"/>
    </source>
</evidence>
<dbReference type="PANTHER" id="PTHR35936:SF17">
    <property type="entry name" value="ARGININE-BINDING EXTRACELLULAR PROTEIN ARTP"/>
    <property type="match status" value="1"/>
</dbReference>
<sequence>MKKWSGIALLLVLMMSVLVACGTKDEADGEKTGASDTKILKMGTSADYPPFEYVDTAVSDEIIGFDIDLAKMVAKELGYELEIEDMDFNGLIPALQAKSIDMVVAGMDGNNEERKKVIDFSTAYFTATNLVITMKDSNINSAEDLKGKKIGAQTASVQEKGAKSLEEQYGYSVESRDRVPDLFQEIKSGHLDAIVIADVVANGYIESNKELSSFELPEEHKLGLSMAFQKDSDLTAEFDRVLKELQDKGEVEKLVLKWFSN</sequence>
<dbReference type="PROSITE" id="PS51257">
    <property type="entry name" value="PROKAR_LIPOPROTEIN"/>
    <property type="match status" value="1"/>
</dbReference>
<comment type="subcellular location">
    <subcellularLocation>
        <location evidence="1">Cell envelope</location>
    </subcellularLocation>
</comment>
<keyword evidence="3 5" id="KW-0732">Signal</keyword>
<organism evidence="8 9">
    <name type="scientific">Sporosarcina psychrophila</name>
    <name type="common">Bacillus psychrophilus</name>
    <dbReference type="NCBI Taxonomy" id="1476"/>
    <lineage>
        <taxon>Bacteria</taxon>
        <taxon>Bacillati</taxon>
        <taxon>Bacillota</taxon>
        <taxon>Bacilli</taxon>
        <taxon>Bacillales</taxon>
        <taxon>Caryophanaceae</taxon>
        <taxon>Sporosarcina</taxon>
    </lineage>
</organism>
<dbReference type="Proteomes" id="UP001549104">
    <property type="component" value="Unassembled WGS sequence"/>
</dbReference>